<feature type="signal peptide" evidence="1">
    <location>
        <begin position="1"/>
        <end position="20"/>
    </location>
</feature>
<name>Q4PML1_IXOSC</name>
<proteinExistence type="evidence at transcript level"/>
<reference evidence="2" key="2">
    <citation type="journal article" date="2006" name="Insect Biochem. Mol. Biol.">
        <title>An annotated catalog of salivary gland transcripts from Ixodes scapularis ticks.</title>
        <authorList>
            <person name="Ribeiro J.M."/>
            <person name="Alarcon-Chaidez F."/>
            <person name="Francischetti I.M."/>
            <person name="Mans B.J."/>
            <person name="Mather T.N."/>
            <person name="Valenzuela J.G."/>
            <person name="Wikel S.K."/>
        </authorList>
    </citation>
    <scope>NUCLEOTIDE SEQUENCE</scope>
    <source>
        <strain evidence="2">ISNU-cluster-283</strain>
        <tissue evidence="2">Salivary glands</tissue>
    </source>
</reference>
<evidence type="ECO:0000256" key="1">
    <source>
        <dbReference type="SAM" id="SignalP"/>
    </source>
</evidence>
<feature type="chain" id="PRO_5004240980" evidence="1">
    <location>
        <begin position="21"/>
        <end position="37"/>
    </location>
</feature>
<dbReference type="EMBL" id="DQ066114">
    <property type="protein sequence ID" value="AAY66751.1"/>
    <property type="molecule type" value="mRNA"/>
</dbReference>
<accession>Q4PML1</accession>
<keyword evidence="1" id="KW-0732">Signal</keyword>
<organism evidence="2">
    <name type="scientific">Ixodes scapularis</name>
    <name type="common">Black-legged tick</name>
    <name type="synonym">Deer tick</name>
    <dbReference type="NCBI Taxonomy" id="6945"/>
    <lineage>
        <taxon>Eukaryota</taxon>
        <taxon>Metazoa</taxon>
        <taxon>Ecdysozoa</taxon>
        <taxon>Arthropoda</taxon>
        <taxon>Chelicerata</taxon>
        <taxon>Arachnida</taxon>
        <taxon>Acari</taxon>
        <taxon>Parasitiformes</taxon>
        <taxon>Ixodida</taxon>
        <taxon>Ixodoidea</taxon>
        <taxon>Ixodidae</taxon>
        <taxon>Ixodinae</taxon>
        <taxon>Ixodes</taxon>
    </lineage>
</organism>
<reference evidence="2" key="1">
    <citation type="submission" date="2005-05" db="EMBL/GenBank/DDBJ databases">
        <authorList>
            <person name="Tseng H.-P."/>
            <person name="Hseu T.-H."/>
            <person name="Buhler D.R."/>
            <person name="Wang W.-D."/>
            <person name="Tsai H.-L."/>
            <person name="Hu C.-H."/>
        </authorList>
    </citation>
    <scope>NUCLEOTIDE SEQUENCE</scope>
    <source>
        <strain evidence="2">ISNU-cluster-283</strain>
        <tissue evidence="2">Salivary glands</tissue>
    </source>
</reference>
<sequence length="37" mass="4372">MRVLVIVMASLLLLERRIHGDNGKYERRFLYIRDGAP</sequence>
<dbReference type="AlphaFoldDB" id="Q4PML1"/>
<evidence type="ECO:0000313" key="2">
    <source>
        <dbReference type="EMBL" id="AAY66751.1"/>
    </source>
</evidence>
<protein>
    <submittedName>
        <fullName evidence="2">Putative secreted protein</fullName>
    </submittedName>
</protein>